<comment type="caution">
    <text evidence="12">The sequence shown here is derived from an EMBL/GenBank/DDBJ whole genome shotgun (WGS) entry which is preliminary data.</text>
</comment>
<dbReference type="SUPFAM" id="SSF53187">
    <property type="entry name" value="Zn-dependent exopeptidases"/>
    <property type="match status" value="1"/>
</dbReference>
<dbReference type="PRINTS" id="PR00932">
    <property type="entry name" value="AMINO1PTASE"/>
</dbReference>
<dbReference type="EMBL" id="JAGTXO010000010">
    <property type="protein sequence ID" value="KAG8465344.1"/>
    <property type="molecule type" value="Genomic_DNA"/>
</dbReference>
<comment type="similarity">
    <text evidence="3 11">Belongs to the peptidase M18 family.</text>
</comment>
<evidence type="ECO:0000256" key="9">
    <source>
        <dbReference type="ARBA" id="ARBA00022833"/>
    </source>
</evidence>
<dbReference type="EC" id="3.4.11.21" evidence="4"/>
<keyword evidence="9 11" id="KW-0862">Zinc</keyword>
<dbReference type="CDD" id="cd05658">
    <property type="entry name" value="M18_DAP"/>
    <property type="match status" value="1"/>
</dbReference>
<dbReference type="FunFam" id="2.30.250.10:FF:000001">
    <property type="entry name" value="Aspartyl aminopeptidase 1"/>
    <property type="match status" value="1"/>
</dbReference>
<name>A0A8J5XLG2_DIALT</name>
<evidence type="ECO:0000256" key="2">
    <source>
        <dbReference type="ARBA" id="ARBA00001947"/>
    </source>
</evidence>
<keyword evidence="7 11" id="KW-0479">Metal-binding</keyword>
<dbReference type="SUPFAM" id="SSF101821">
    <property type="entry name" value="Aminopeptidase/glucanase lid domain"/>
    <property type="match status" value="1"/>
</dbReference>
<gene>
    <name evidence="12" type="ORF">KFE25_002651</name>
</gene>
<comment type="cofactor">
    <cofactor evidence="2">
        <name>Zn(2+)</name>
        <dbReference type="ChEBI" id="CHEBI:29105"/>
    </cofactor>
</comment>
<dbReference type="InterPro" id="IPR001948">
    <property type="entry name" value="Peptidase_M18"/>
</dbReference>
<accession>A0A8J5XLG2</accession>
<evidence type="ECO:0000256" key="5">
    <source>
        <dbReference type="ARBA" id="ARBA00022438"/>
    </source>
</evidence>
<dbReference type="PANTHER" id="PTHR28570:SF3">
    <property type="entry name" value="ASPARTYL AMINOPEPTIDASE"/>
    <property type="match status" value="1"/>
</dbReference>
<dbReference type="Gene3D" id="2.30.250.10">
    <property type="entry name" value="Aminopeptidase i, Domain 2"/>
    <property type="match status" value="1"/>
</dbReference>
<evidence type="ECO:0000256" key="8">
    <source>
        <dbReference type="ARBA" id="ARBA00022801"/>
    </source>
</evidence>
<dbReference type="GO" id="GO:0006508">
    <property type="term" value="P:proteolysis"/>
    <property type="evidence" value="ECO:0007669"/>
    <property type="project" value="UniProtKB-KW"/>
</dbReference>
<sequence>MKENARPADSDGGARERALRFVNFLTAAVTPFHAVAIGSQMLERAGFVALDESAQWAGAITPGGKYFYTRSDSTLVAFAVGSKYAAGGPFKVVGAHTDSPALKAKPLTKSSAAEGLTQLAVCTYGGGLWHTWFDRDLGIGGLVLVRSADGALEKRLVAIHAPVLRVPSLCIHLQTAAERESFAPNKETHLIPVLCAAPAPPSAGAGAGAGASEDAPDPFSAAQEPELLALLAEQLRVPAASIASHDLTLFDAQPPALAGARGEFVSGGRLDNLASTFVALEALIDACADGRLDDERGVRCVALFDHEEVGSASATGAGGPVMEEAISRVGEALGVLPKGELALRSLRASFLISLDNAHAVHPNYRSKHEAGHRPLMGKGCVIKTNANLRYATDSVTSFVVRELGRLAGCPTQEFVVRNDCACGSTIGPIISERLGVRCADVGMPQLSMHSCREMMGAQDLTHCHALLTAFFRRFGDIDARLGACKRPRAEP</sequence>
<keyword evidence="5 11" id="KW-0031">Aminopeptidase</keyword>
<keyword evidence="8 11" id="KW-0378">Hydrolase</keyword>
<organism evidence="12 13">
    <name type="scientific">Diacronema lutheri</name>
    <name type="common">Unicellular marine alga</name>
    <name type="synonym">Monochrysis lutheri</name>
    <dbReference type="NCBI Taxonomy" id="2081491"/>
    <lineage>
        <taxon>Eukaryota</taxon>
        <taxon>Haptista</taxon>
        <taxon>Haptophyta</taxon>
        <taxon>Pavlovophyceae</taxon>
        <taxon>Pavlovales</taxon>
        <taxon>Pavlovaceae</taxon>
        <taxon>Diacronema</taxon>
    </lineage>
</organism>
<evidence type="ECO:0000256" key="3">
    <source>
        <dbReference type="ARBA" id="ARBA00008290"/>
    </source>
</evidence>
<evidence type="ECO:0000313" key="13">
    <source>
        <dbReference type="Proteomes" id="UP000751190"/>
    </source>
</evidence>
<dbReference type="Pfam" id="PF02127">
    <property type="entry name" value="Peptidase_M18"/>
    <property type="match status" value="1"/>
</dbReference>
<dbReference type="InterPro" id="IPR023358">
    <property type="entry name" value="Peptidase_M18_dom2"/>
</dbReference>
<evidence type="ECO:0000256" key="11">
    <source>
        <dbReference type="RuleBase" id="RU004386"/>
    </source>
</evidence>
<dbReference type="Proteomes" id="UP000751190">
    <property type="component" value="Unassembled WGS sequence"/>
</dbReference>
<keyword evidence="13" id="KW-1185">Reference proteome</keyword>
<evidence type="ECO:0000256" key="10">
    <source>
        <dbReference type="ARBA" id="ARBA00023049"/>
    </source>
</evidence>
<evidence type="ECO:0000256" key="4">
    <source>
        <dbReference type="ARBA" id="ARBA00011965"/>
    </source>
</evidence>
<keyword evidence="6 11" id="KW-0645">Protease</keyword>
<dbReference type="Gene3D" id="3.40.630.10">
    <property type="entry name" value="Zn peptidases"/>
    <property type="match status" value="1"/>
</dbReference>
<dbReference type="GO" id="GO:0008237">
    <property type="term" value="F:metallopeptidase activity"/>
    <property type="evidence" value="ECO:0007669"/>
    <property type="project" value="UniProtKB-KW"/>
</dbReference>
<comment type="catalytic activity">
    <reaction evidence="1">
        <text>Release of an N-terminal aspartate or glutamate from a peptide, with a preference for aspartate.</text>
        <dbReference type="EC" id="3.4.11.21"/>
    </reaction>
</comment>
<dbReference type="GO" id="GO:0008270">
    <property type="term" value="F:zinc ion binding"/>
    <property type="evidence" value="ECO:0007669"/>
    <property type="project" value="InterPro"/>
</dbReference>
<proteinExistence type="inferred from homology"/>
<keyword evidence="10 11" id="KW-0482">Metalloprotease</keyword>
<evidence type="ECO:0000256" key="6">
    <source>
        <dbReference type="ARBA" id="ARBA00022670"/>
    </source>
</evidence>
<evidence type="ECO:0000313" key="12">
    <source>
        <dbReference type="EMBL" id="KAG8465344.1"/>
    </source>
</evidence>
<evidence type="ECO:0000256" key="7">
    <source>
        <dbReference type="ARBA" id="ARBA00022723"/>
    </source>
</evidence>
<dbReference type="GO" id="GO:0005737">
    <property type="term" value="C:cytoplasm"/>
    <property type="evidence" value="ECO:0007669"/>
    <property type="project" value="UniProtKB-ARBA"/>
</dbReference>
<dbReference type="PANTHER" id="PTHR28570">
    <property type="entry name" value="ASPARTYL AMINOPEPTIDASE"/>
    <property type="match status" value="1"/>
</dbReference>
<dbReference type="AlphaFoldDB" id="A0A8J5XLG2"/>
<dbReference type="GO" id="GO:0004177">
    <property type="term" value="F:aminopeptidase activity"/>
    <property type="evidence" value="ECO:0007669"/>
    <property type="project" value="UniProtKB-KW"/>
</dbReference>
<protein>
    <recommendedName>
        <fullName evidence="4">aspartyl aminopeptidase</fullName>
        <ecNumber evidence="4">3.4.11.21</ecNumber>
    </recommendedName>
</protein>
<evidence type="ECO:0000256" key="1">
    <source>
        <dbReference type="ARBA" id="ARBA00001335"/>
    </source>
</evidence>
<reference evidence="12" key="1">
    <citation type="submission" date="2021-05" db="EMBL/GenBank/DDBJ databases">
        <title>The genome of the haptophyte Pavlova lutheri (Diacronema luteri, Pavlovales) - a model for lipid biosynthesis in eukaryotic algae.</title>
        <authorList>
            <person name="Hulatt C.J."/>
            <person name="Posewitz M.C."/>
        </authorList>
    </citation>
    <scope>NUCLEOTIDE SEQUENCE</scope>
    <source>
        <strain evidence="12">NIVA-4/92</strain>
    </source>
</reference>
<dbReference type="OrthoDB" id="9880441at2759"/>
<dbReference type="OMA" id="GPILKVN"/>
<dbReference type="NCBIfam" id="NF002759">
    <property type="entry name" value="PRK02813.1"/>
    <property type="match status" value="1"/>
</dbReference>